<sequence>MQQDFGSYQRERAWRTRRLFDFWRQQYNNTCESFNGSVATLIILENSLRTRKRDRYSPNEEVRIILNSANRSP</sequence>
<evidence type="ECO:0000313" key="1">
    <source>
        <dbReference type="EMBL" id="GBP31319.1"/>
    </source>
</evidence>
<reference evidence="1 2" key="1">
    <citation type="journal article" date="2019" name="Commun. Biol.">
        <title>The bagworm genome reveals a unique fibroin gene that provides high tensile strength.</title>
        <authorList>
            <person name="Kono N."/>
            <person name="Nakamura H."/>
            <person name="Ohtoshi R."/>
            <person name="Tomita M."/>
            <person name="Numata K."/>
            <person name="Arakawa K."/>
        </authorList>
    </citation>
    <scope>NUCLEOTIDE SEQUENCE [LARGE SCALE GENOMIC DNA]</scope>
</reference>
<gene>
    <name evidence="1" type="ORF">EVAR_31445_1</name>
</gene>
<comment type="caution">
    <text evidence="1">The sequence shown here is derived from an EMBL/GenBank/DDBJ whole genome shotgun (WGS) entry which is preliminary data.</text>
</comment>
<keyword evidence="2" id="KW-1185">Reference proteome</keyword>
<dbReference type="AlphaFoldDB" id="A0A4C1UYH2"/>
<evidence type="ECO:0000313" key="2">
    <source>
        <dbReference type="Proteomes" id="UP000299102"/>
    </source>
</evidence>
<protein>
    <submittedName>
        <fullName evidence="1">Uncharacterized protein</fullName>
    </submittedName>
</protein>
<name>A0A4C1UYH2_EUMVA</name>
<dbReference type="EMBL" id="BGZK01000244">
    <property type="protein sequence ID" value="GBP31319.1"/>
    <property type="molecule type" value="Genomic_DNA"/>
</dbReference>
<organism evidence="1 2">
    <name type="scientific">Eumeta variegata</name>
    <name type="common">Bagworm moth</name>
    <name type="synonym">Eumeta japonica</name>
    <dbReference type="NCBI Taxonomy" id="151549"/>
    <lineage>
        <taxon>Eukaryota</taxon>
        <taxon>Metazoa</taxon>
        <taxon>Ecdysozoa</taxon>
        <taxon>Arthropoda</taxon>
        <taxon>Hexapoda</taxon>
        <taxon>Insecta</taxon>
        <taxon>Pterygota</taxon>
        <taxon>Neoptera</taxon>
        <taxon>Endopterygota</taxon>
        <taxon>Lepidoptera</taxon>
        <taxon>Glossata</taxon>
        <taxon>Ditrysia</taxon>
        <taxon>Tineoidea</taxon>
        <taxon>Psychidae</taxon>
        <taxon>Oiketicinae</taxon>
        <taxon>Eumeta</taxon>
    </lineage>
</organism>
<proteinExistence type="predicted"/>
<accession>A0A4C1UYH2</accession>
<dbReference type="Proteomes" id="UP000299102">
    <property type="component" value="Unassembled WGS sequence"/>
</dbReference>